<dbReference type="PANTHER" id="PTHR45532">
    <property type="entry name" value="WD REPEAT-CONTAINING PROTEIN 97"/>
    <property type="match status" value="1"/>
</dbReference>
<evidence type="ECO:0000256" key="3">
    <source>
        <dbReference type="PROSITE-ProRule" id="PRU00221"/>
    </source>
</evidence>
<name>A0A8C5MPP8_9ANUR</name>
<evidence type="ECO:0000256" key="4">
    <source>
        <dbReference type="SAM" id="MobiDB-lite"/>
    </source>
</evidence>
<dbReference type="Ensembl" id="ENSLLET00000015822.1">
    <property type="protein sequence ID" value="ENSLLEP00000015238.1"/>
    <property type="gene ID" value="ENSLLEG00000009705.1"/>
</dbReference>
<dbReference type="PROSITE" id="PS50294">
    <property type="entry name" value="WD_REPEATS_REGION"/>
    <property type="match status" value="2"/>
</dbReference>
<reference evidence="5" key="2">
    <citation type="submission" date="2025-09" db="UniProtKB">
        <authorList>
            <consortium name="Ensembl"/>
        </authorList>
    </citation>
    <scope>IDENTIFICATION</scope>
</reference>
<feature type="repeat" description="WD" evidence="3">
    <location>
        <begin position="326"/>
        <end position="367"/>
    </location>
</feature>
<dbReference type="InterPro" id="IPR001680">
    <property type="entry name" value="WD40_rpt"/>
</dbReference>
<dbReference type="SUPFAM" id="SSF50998">
    <property type="entry name" value="Quinoprotein alcohol dehydrogenase-like"/>
    <property type="match status" value="1"/>
</dbReference>
<protein>
    <submittedName>
        <fullName evidence="5">Uncharacterized protein</fullName>
    </submittedName>
</protein>
<dbReference type="GeneTree" id="ENSGT00940000163397"/>
<dbReference type="InterPro" id="IPR020472">
    <property type="entry name" value="WD40_PAC1"/>
</dbReference>
<keyword evidence="1 3" id="KW-0853">WD repeat</keyword>
<keyword evidence="6" id="KW-1185">Reference proteome</keyword>
<feature type="repeat" description="WD" evidence="3">
    <location>
        <begin position="584"/>
        <end position="608"/>
    </location>
</feature>
<dbReference type="PANTHER" id="PTHR45532:SF1">
    <property type="entry name" value="WD REPEAT-CONTAINING PROTEIN 97"/>
    <property type="match status" value="1"/>
</dbReference>
<dbReference type="PROSITE" id="PS50082">
    <property type="entry name" value="WD_REPEATS_2"/>
    <property type="match status" value="3"/>
</dbReference>
<sequence length="700" mass="77712">MGGSSGIIKYRAERRESWSVAAAPIHAGYQRSSGIWGAPPKLQGDIDRRELWDMQYNPLLKGNDGCLMCFWGYWTSLLCHCLVTDPLHGFFLQIKREDLQPQVLHHGPQLLCHIPCANPLKCATYISTLNAFLTIDSGGHILLQNRAGRVMNRTHFPWLPCGALYAWQAQHYVVWSHKEMLLLDQSLSLVSRCPVPQGVTCSVYDSGRNRVLCGGSGGVTVWIFSRSVRNLAQCRILDQGMTDQDMVALVALDTTSPLPQSCFAVCKTSVWEYDLNSGDLLRVQRNLHLRKITGLLYSELLQLLISGSRDGSIKIWNRDAQLKVVYLGHTGPVTALALDVPGMTVFSGSGDSTLRTWDLESHEQVGEQQMTGPVLRLEAFSEDGTHVVSQTSCFLDVWRVHKLYHLKTNMGTTVTDLKMSQWHLPSRTLCVCVDSTVRLMAAGTGHVISTLLLEPGSRPLAAEYHEPTESVFVLLERGEFIKANVLYNPMSIENQVTLGSAGGPPLCFTLFPIIEKETRAGTERRETAEYRGQKTSTGGKQPRDTGKQNTFLALVGKSDGTLSVFDWARNRELFHFEAHCPAKVTHVISSPKDSIILTAGSDMTIKVWRFFPHVEECFGLILTFPCSQPVGLMCVMKSQLFVVFNDPSTATHSLVQYDLQTQTRKDHSPGDDHLDQITGLCPCPEVGLLATSARDGTIRI</sequence>
<keyword evidence="2" id="KW-0677">Repeat</keyword>
<evidence type="ECO:0000313" key="5">
    <source>
        <dbReference type="Ensembl" id="ENSLLEP00000015238.1"/>
    </source>
</evidence>
<dbReference type="AlphaFoldDB" id="A0A8C5MPP8"/>
<dbReference type="Gene3D" id="2.130.10.10">
    <property type="entry name" value="YVTN repeat-like/Quinoprotein amine dehydrogenase"/>
    <property type="match status" value="2"/>
</dbReference>
<organism evidence="5 6">
    <name type="scientific">Leptobrachium leishanense</name>
    <name type="common">Leishan spiny toad</name>
    <dbReference type="NCBI Taxonomy" id="445787"/>
    <lineage>
        <taxon>Eukaryota</taxon>
        <taxon>Metazoa</taxon>
        <taxon>Chordata</taxon>
        <taxon>Craniata</taxon>
        <taxon>Vertebrata</taxon>
        <taxon>Euteleostomi</taxon>
        <taxon>Amphibia</taxon>
        <taxon>Batrachia</taxon>
        <taxon>Anura</taxon>
        <taxon>Pelobatoidea</taxon>
        <taxon>Megophryidae</taxon>
        <taxon>Leptobrachium</taxon>
    </lineage>
</organism>
<evidence type="ECO:0000256" key="2">
    <source>
        <dbReference type="ARBA" id="ARBA00022737"/>
    </source>
</evidence>
<dbReference type="OrthoDB" id="6262491at2759"/>
<dbReference type="SMART" id="SM00320">
    <property type="entry name" value="WD40"/>
    <property type="match status" value="5"/>
</dbReference>
<dbReference type="PRINTS" id="PR00320">
    <property type="entry name" value="GPROTEINBRPT"/>
</dbReference>
<dbReference type="InterPro" id="IPR019775">
    <property type="entry name" value="WD40_repeat_CS"/>
</dbReference>
<proteinExistence type="predicted"/>
<dbReference type="PROSITE" id="PS00678">
    <property type="entry name" value="WD_REPEATS_1"/>
    <property type="match status" value="1"/>
</dbReference>
<dbReference type="InterPro" id="IPR015943">
    <property type="entry name" value="WD40/YVTN_repeat-like_dom_sf"/>
</dbReference>
<feature type="compositionally biased region" description="Basic and acidic residues" evidence="4">
    <location>
        <begin position="521"/>
        <end position="532"/>
    </location>
</feature>
<reference evidence="5" key="1">
    <citation type="submission" date="2025-08" db="UniProtKB">
        <authorList>
            <consortium name="Ensembl"/>
        </authorList>
    </citation>
    <scope>IDENTIFICATION</scope>
</reference>
<dbReference type="InterPro" id="IPR011047">
    <property type="entry name" value="Quinoprotein_ADH-like_sf"/>
</dbReference>
<dbReference type="Pfam" id="PF00400">
    <property type="entry name" value="WD40"/>
    <property type="match status" value="4"/>
</dbReference>
<accession>A0A8C5MPP8</accession>
<feature type="repeat" description="WD" evidence="3">
    <location>
        <begin position="285"/>
        <end position="317"/>
    </location>
</feature>
<evidence type="ECO:0000256" key="1">
    <source>
        <dbReference type="ARBA" id="ARBA00022574"/>
    </source>
</evidence>
<feature type="region of interest" description="Disordered" evidence="4">
    <location>
        <begin position="521"/>
        <end position="547"/>
    </location>
</feature>
<dbReference type="Proteomes" id="UP000694569">
    <property type="component" value="Unplaced"/>
</dbReference>
<evidence type="ECO:0000313" key="6">
    <source>
        <dbReference type="Proteomes" id="UP000694569"/>
    </source>
</evidence>